<organism evidence="1 2">
    <name type="scientific">Parelaphostrongylus tenuis</name>
    <name type="common">Meningeal worm</name>
    <dbReference type="NCBI Taxonomy" id="148309"/>
    <lineage>
        <taxon>Eukaryota</taxon>
        <taxon>Metazoa</taxon>
        <taxon>Ecdysozoa</taxon>
        <taxon>Nematoda</taxon>
        <taxon>Chromadorea</taxon>
        <taxon>Rhabditida</taxon>
        <taxon>Rhabditina</taxon>
        <taxon>Rhabditomorpha</taxon>
        <taxon>Strongyloidea</taxon>
        <taxon>Metastrongylidae</taxon>
        <taxon>Parelaphostrongylus</taxon>
    </lineage>
</organism>
<reference evidence="1" key="1">
    <citation type="submission" date="2021-06" db="EMBL/GenBank/DDBJ databases">
        <title>Parelaphostrongylus tenuis whole genome reference sequence.</title>
        <authorList>
            <person name="Garwood T.J."/>
            <person name="Larsen P.A."/>
            <person name="Fountain-Jones N.M."/>
            <person name="Garbe J.R."/>
            <person name="Macchietto M.G."/>
            <person name="Kania S.A."/>
            <person name="Gerhold R.W."/>
            <person name="Richards J.E."/>
            <person name="Wolf T.M."/>
        </authorList>
    </citation>
    <scope>NUCLEOTIDE SEQUENCE</scope>
    <source>
        <strain evidence="1">MNPRO001-30</strain>
        <tissue evidence="1">Meninges</tissue>
    </source>
</reference>
<dbReference type="PANTHER" id="PTHR21435">
    <property type="entry name" value="MITOCHONDRIAL IMPORT INNER MEMBRANE TRANSLOCASE SUBUNIT TIM29"/>
    <property type="match status" value="1"/>
</dbReference>
<dbReference type="Proteomes" id="UP001196413">
    <property type="component" value="Unassembled WGS sequence"/>
</dbReference>
<gene>
    <name evidence="1" type="ORF">KIN20_037157</name>
</gene>
<dbReference type="AlphaFoldDB" id="A0AAD5WL38"/>
<comment type="caution">
    <text evidence="1">The sequence shown here is derived from an EMBL/GenBank/DDBJ whole genome shotgun (WGS) entry which is preliminary data.</text>
</comment>
<accession>A0AAD5WL38</accession>
<dbReference type="Pfam" id="PF10171">
    <property type="entry name" value="Tim29"/>
    <property type="match status" value="1"/>
</dbReference>
<evidence type="ECO:0000313" key="2">
    <source>
        <dbReference type="Proteomes" id="UP001196413"/>
    </source>
</evidence>
<proteinExistence type="predicted"/>
<dbReference type="PANTHER" id="PTHR21435:SF1">
    <property type="entry name" value="MITOCHONDRIAL IMPORT INNER MEMBRANE TRANSLOCASE SUBUNIT TIM29"/>
    <property type="match status" value="1"/>
</dbReference>
<evidence type="ECO:0000313" key="1">
    <source>
        <dbReference type="EMBL" id="KAJ1374467.1"/>
    </source>
</evidence>
<name>A0AAD5WL38_PARTN</name>
<dbReference type="EMBL" id="JAHQIW010007460">
    <property type="protein sequence ID" value="KAJ1374467.1"/>
    <property type="molecule type" value="Genomic_DNA"/>
</dbReference>
<dbReference type="GO" id="GO:0045039">
    <property type="term" value="P:protein insertion into mitochondrial inner membrane"/>
    <property type="evidence" value="ECO:0007669"/>
    <property type="project" value="TreeGrafter"/>
</dbReference>
<dbReference type="GO" id="GO:0042721">
    <property type="term" value="C:TIM22 mitochondrial import inner membrane insertion complex"/>
    <property type="evidence" value="ECO:0007669"/>
    <property type="project" value="InterPro"/>
</dbReference>
<dbReference type="InterPro" id="IPR019322">
    <property type="entry name" value="TIMM29"/>
</dbReference>
<protein>
    <submittedName>
        <fullName evidence="1">Uncharacterized protein</fullName>
    </submittedName>
</protein>
<keyword evidence="2" id="KW-1185">Reference proteome</keyword>
<sequence length="198" mass="23254">MSERFDSFVAVAIAMSSRMPVVIAGFLRRMGRNFVDYWRTIGNDYRIVAKETFEACIEKPTKAGIYVTGLSGLLYAYFTNPSEASMLDELCELRQKMTVVPVSIHSRDSDAELAERSILLSQDRLHYYNLWFFSLLVRSEHDHTVRIYESQDKNLKDWIWNEFFKNIYDVGYLGGWHRLSRKFKDYDINQDELAHLPN</sequence>